<dbReference type="SUPFAM" id="SSF53756">
    <property type="entry name" value="UDP-Glycosyltransferase/glycogen phosphorylase"/>
    <property type="match status" value="1"/>
</dbReference>
<gene>
    <name evidence="4" type="ORF">GCM10009777_09930</name>
</gene>
<reference evidence="4 5" key="1">
    <citation type="journal article" date="2019" name="Int. J. Syst. Evol. Microbiol.">
        <title>The Global Catalogue of Microorganisms (GCM) 10K type strain sequencing project: providing services to taxonomists for standard genome sequencing and annotation.</title>
        <authorList>
            <consortium name="The Broad Institute Genomics Platform"/>
            <consortium name="The Broad Institute Genome Sequencing Center for Infectious Disease"/>
            <person name="Wu L."/>
            <person name="Ma J."/>
        </authorList>
    </citation>
    <scope>NUCLEOTIDE SEQUENCE [LARGE SCALE GENOMIC DNA]</scope>
    <source>
        <strain evidence="4 5">JCM 14902</strain>
    </source>
</reference>
<keyword evidence="5" id="KW-1185">Reference proteome</keyword>
<protein>
    <recommendedName>
        <fullName evidence="1">D-inositol 3-phosphate glycosyltransferase</fullName>
    </recommendedName>
</protein>
<dbReference type="RefSeq" id="WP_344059111.1">
    <property type="nucleotide sequence ID" value="NZ_BAAAOH010000001.1"/>
</dbReference>
<feature type="domain" description="Glycosyl transferase family 1" evidence="3">
    <location>
        <begin position="216"/>
        <end position="370"/>
    </location>
</feature>
<keyword evidence="2" id="KW-0808">Transferase</keyword>
<dbReference type="Proteomes" id="UP001500326">
    <property type="component" value="Unassembled WGS sequence"/>
</dbReference>
<dbReference type="InterPro" id="IPR050194">
    <property type="entry name" value="Glycosyltransferase_grp1"/>
</dbReference>
<proteinExistence type="predicted"/>
<dbReference type="CDD" id="cd03801">
    <property type="entry name" value="GT4_PimA-like"/>
    <property type="match status" value="1"/>
</dbReference>
<evidence type="ECO:0000256" key="1">
    <source>
        <dbReference type="ARBA" id="ARBA00021292"/>
    </source>
</evidence>
<dbReference type="PANTHER" id="PTHR45947">
    <property type="entry name" value="SULFOQUINOVOSYL TRANSFERASE SQD2"/>
    <property type="match status" value="1"/>
</dbReference>
<dbReference type="Pfam" id="PF00534">
    <property type="entry name" value="Glycos_transf_1"/>
    <property type="match status" value="1"/>
</dbReference>
<evidence type="ECO:0000259" key="3">
    <source>
        <dbReference type="Pfam" id="PF00534"/>
    </source>
</evidence>
<dbReference type="Gene3D" id="3.40.50.2000">
    <property type="entry name" value="Glycogen Phosphorylase B"/>
    <property type="match status" value="2"/>
</dbReference>
<dbReference type="PANTHER" id="PTHR45947:SF3">
    <property type="entry name" value="SULFOQUINOVOSYL TRANSFERASE SQD2"/>
    <property type="match status" value="1"/>
</dbReference>
<dbReference type="EMBL" id="BAAAOH010000001">
    <property type="protein sequence ID" value="GAA1978786.1"/>
    <property type="molecule type" value="Genomic_DNA"/>
</dbReference>
<evidence type="ECO:0000313" key="4">
    <source>
        <dbReference type="EMBL" id="GAA1978786.1"/>
    </source>
</evidence>
<comment type="caution">
    <text evidence="4">The sequence shown here is derived from an EMBL/GenBank/DDBJ whole genome shotgun (WGS) entry which is preliminary data.</text>
</comment>
<dbReference type="InterPro" id="IPR001296">
    <property type="entry name" value="Glyco_trans_1"/>
</dbReference>
<organism evidence="4 5">
    <name type="scientific">Microbacterium pumilum</name>
    <dbReference type="NCBI Taxonomy" id="344165"/>
    <lineage>
        <taxon>Bacteria</taxon>
        <taxon>Bacillati</taxon>
        <taxon>Actinomycetota</taxon>
        <taxon>Actinomycetes</taxon>
        <taxon>Micrococcales</taxon>
        <taxon>Microbacteriaceae</taxon>
        <taxon>Microbacterium</taxon>
    </lineage>
</organism>
<sequence>MIAPACDGEDIGEAWVAFQWAKLLSARFELTLLTTYKRDHTPMAQQLPHVRVVEWGEPPLVDRFERLNSLMQPGYVPFYIRARRWIKERLAAGEHFDIAHQVVPVAMRYPSPAAGLGVPLVVGPVGGSLESPPGFVDEEGATPWWQRLRALDAWRIQHDRLLRRTYESAACVIGVAPYVADFLANLRIRRLEIMSETAVHSVSAPIDRTDRTGAVRLLYVGRIVRTKGLRDVIRALALIKDLDTTLDVVGDGNDREACEALAKELGVEARVSFHGKVPRDVVDDFYERADVFVFPSYREPGGNVTMEAMAYSLPVIVCQRGGPGANVDDSCAIRLAAESPEQLAADCASAIRTLVEDPDLRAAMGAAAREHASTTHMWPQRIERAAILYAELVAQADPALDGERATRSRPPSS</sequence>
<accession>A0ABN2S1K8</accession>
<evidence type="ECO:0000256" key="2">
    <source>
        <dbReference type="ARBA" id="ARBA00022679"/>
    </source>
</evidence>
<name>A0ABN2S1K8_9MICO</name>
<evidence type="ECO:0000313" key="5">
    <source>
        <dbReference type="Proteomes" id="UP001500326"/>
    </source>
</evidence>